<dbReference type="WBParaSite" id="Gr19_v10_g2708.t1">
    <property type="protein sequence ID" value="Gr19_v10_g2708.t1"/>
    <property type="gene ID" value="Gr19_v10_g2708"/>
</dbReference>
<evidence type="ECO:0000313" key="1">
    <source>
        <dbReference type="Proteomes" id="UP000887572"/>
    </source>
</evidence>
<proteinExistence type="predicted"/>
<keyword evidence="1" id="KW-1185">Reference proteome</keyword>
<accession>A0A914HLY1</accession>
<evidence type="ECO:0000313" key="2">
    <source>
        <dbReference type="WBParaSite" id="Gr19_v10_g2708.t1"/>
    </source>
</evidence>
<organism evidence="1 2">
    <name type="scientific">Globodera rostochiensis</name>
    <name type="common">Golden nematode worm</name>
    <name type="synonym">Heterodera rostochiensis</name>
    <dbReference type="NCBI Taxonomy" id="31243"/>
    <lineage>
        <taxon>Eukaryota</taxon>
        <taxon>Metazoa</taxon>
        <taxon>Ecdysozoa</taxon>
        <taxon>Nematoda</taxon>
        <taxon>Chromadorea</taxon>
        <taxon>Rhabditida</taxon>
        <taxon>Tylenchina</taxon>
        <taxon>Tylenchomorpha</taxon>
        <taxon>Tylenchoidea</taxon>
        <taxon>Heteroderidae</taxon>
        <taxon>Heteroderinae</taxon>
        <taxon>Globodera</taxon>
    </lineage>
</organism>
<name>A0A914HLY1_GLORO</name>
<reference evidence="2" key="1">
    <citation type="submission" date="2022-11" db="UniProtKB">
        <authorList>
            <consortium name="WormBaseParasite"/>
        </authorList>
    </citation>
    <scope>IDENTIFICATION</scope>
</reference>
<sequence length="180" mass="21541">MPFTKSIGRTPKLDKLNPIQLIRILLSRSRITLIMPKMVNKLLQMKKQKGKYSTKEWNQIEDKIAIHLKVNRKKKYKWKNEFGQSLRNPKNERKNLVEKFDQRKAELKRAGFKNSYPKQINEIVAKELGITDRTISNWKREFSQTAQNKHSHSEQMELMKHYYKIKDKNLKLMTETLPKC</sequence>
<dbReference type="Proteomes" id="UP000887572">
    <property type="component" value="Unplaced"/>
</dbReference>
<protein>
    <submittedName>
        <fullName evidence="2">Uncharacterized protein</fullName>
    </submittedName>
</protein>
<dbReference type="AlphaFoldDB" id="A0A914HLY1"/>